<proteinExistence type="predicted"/>
<comment type="caution">
    <text evidence="1">The sequence shown here is derived from an EMBL/GenBank/DDBJ whole genome shotgun (WGS) entry which is preliminary data.</text>
</comment>
<organism evidence="1 2">
    <name type="scientific">Funneliformis caledonium</name>
    <dbReference type="NCBI Taxonomy" id="1117310"/>
    <lineage>
        <taxon>Eukaryota</taxon>
        <taxon>Fungi</taxon>
        <taxon>Fungi incertae sedis</taxon>
        <taxon>Mucoromycota</taxon>
        <taxon>Glomeromycotina</taxon>
        <taxon>Glomeromycetes</taxon>
        <taxon>Glomerales</taxon>
        <taxon>Glomeraceae</taxon>
        <taxon>Funneliformis</taxon>
    </lineage>
</organism>
<keyword evidence="2" id="KW-1185">Reference proteome</keyword>
<name>A0A9N9N4H8_9GLOM</name>
<dbReference type="AlphaFoldDB" id="A0A9N9N4H8"/>
<sequence>MGKRRAASKRYKDLLRRAIYKIRKQEREIARKCSDDTRLLSFRNPVHNVSFNLPEKILII</sequence>
<reference evidence="1" key="1">
    <citation type="submission" date="2021-06" db="EMBL/GenBank/DDBJ databases">
        <authorList>
            <person name="Kallberg Y."/>
            <person name="Tangrot J."/>
            <person name="Rosling A."/>
        </authorList>
    </citation>
    <scope>NUCLEOTIDE SEQUENCE</scope>
    <source>
        <strain evidence="1">UK204</strain>
    </source>
</reference>
<accession>A0A9N9N4H8</accession>
<dbReference type="Proteomes" id="UP000789570">
    <property type="component" value="Unassembled WGS sequence"/>
</dbReference>
<evidence type="ECO:0000313" key="2">
    <source>
        <dbReference type="Proteomes" id="UP000789570"/>
    </source>
</evidence>
<gene>
    <name evidence="1" type="ORF">FCALED_LOCUS13459</name>
</gene>
<evidence type="ECO:0000313" key="1">
    <source>
        <dbReference type="EMBL" id="CAG8700654.1"/>
    </source>
</evidence>
<dbReference type="EMBL" id="CAJVPQ010007803">
    <property type="protein sequence ID" value="CAG8700654.1"/>
    <property type="molecule type" value="Genomic_DNA"/>
</dbReference>
<protein>
    <submittedName>
        <fullName evidence="1">16005_t:CDS:1</fullName>
    </submittedName>
</protein>